<sequence>MFGRIYLYWERMTGGNPYWYQENLCHFVRVLIFWTPLAWFTKHRLFKTDIKPWMVVSALLFAATLILSRDFRLTVAVIIGVLLAILGTVAIVYIIDKIYNGSPRLQRLGRFLEEAWFWFWEKRFAPFIYPWTLTLALLNVSLQFGYLFGSRF</sequence>
<keyword evidence="1" id="KW-0812">Transmembrane</keyword>
<name>A0A1F7Z4D6_9BACT</name>
<reference evidence="2 3" key="1">
    <citation type="journal article" date="2016" name="Nat. Commun.">
        <title>Thousands of microbial genomes shed light on interconnected biogeochemical processes in an aquifer system.</title>
        <authorList>
            <person name="Anantharaman K."/>
            <person name="Brown C.T."/>
            <person name="Hug L.A."/>
            <person name="Sharon I."/>
            <person name="Castelle C.J."/>
            <person name="Probst A.J."/>
            <person name="Thomas B.C."/>
            <person name="Singh A."/>
            <person name="Wilkins M.J."/>
            <person name="Karaoz U."/>
            <person name="Brodie E.L."/>
            <person name="Williams K.H."/>
            <person name="Hubbard S.S."/>
            <person name="Banfield J.F."/>
        </authorList>
    </citation>
    <scope>NUCLEOTIDE SEQUENCE [LARGE SCALE GENOMIC DNA]</scope>
</reference>
<feature type="transmembrane region" description="Helical" evidence="1">
    <location>
        <begin position="127"/>
        <end position="148"/>
    </location>
</feature>
<dbReference type="EMBL" id="MGGR01000005">
    <property type="protein sequence ID" value="OGM34496.1"/>
    <property type="molecule type" value="Genomic_DNA"/>
</dbReference>
<dbReference type="AlphaFoldDB" id="A0A1F7Z4D6"/>
<proteinExistence type="predicted"/>
<feature type="transmembrane region" description="Helical" evidence="1">
    <location>
        <begin position="75"/>
        <end position="95"/>
    </location>
</feature>
<organism evidence="2 3">
    <name type="scientific">Candidatus Woesebacteria bacterium RIFCSPHIGHO2_02_FULL_39_13</name>
    <dbReference type="NCBI Taxonomy" id="1802505"/>
    <lineage>
        <taxon>Bacteria</taxon>
        <taxon>Candidatus Woeseibacteriota</taxon>
    </lineage>
</organism>
<evidence type="ECO:0000313" key="3">
    <source>
        <dbReference type="Proteomes" id="UP000177169"/>
    </source>
</evidence>
<keyword evidence="1" id="KW-1133">Transmembrane helix</keyword>
<feature type="transmembrane region" description="Helical" evidence="1">
    <location>
        <begin position="52"/>
        <end position="69"/>
    </location>
</feature>
<dbReference type="Proteomes" id="UP000177169">
    <property type="component" value="Unassembled WGS sequence"/>
</dbReference>
<comment type="caution">
    <text evidence="2">The sequence shown here is derived from an EMBL/GenBank/DDBJ whole genome shotgun (WGS) entry which is preliminary data.</text>
</comment>
<accession>A0A1F7Z4D6</accession>
<gene>
    <name evidence="2" type="ORF">A3D01_03045</name>
</gene>
<keyword evidence="1" id="KW-0472">Membrane</keyword>
<evidence type="ECO:0000256" key="1">
    <source>
        <dbReference type="SAM" id="Phobius"/>
    </source>
</evidence>
<protein>
    <submittedName>
        <fullName evidence="2">Uncharacterized protein</fullName>
    </submittedName>
</protein>
<evidence type="ECO:0000313" key="2">
    <source>
        <dbReference type="EMBL" id="OGM34496.1"/>
    </source>
</evidence>